<dbReference type="InterPro" id="IPR029479">
    <property type="entry name" value="Nitroreductase"/>
</dbReference>
<dbReference type="CDD" id="cd02136">
    <property type="entry name" value="PnbA_NfnB-like"/>
    <property type="match status" value="1"/>
</dbReference>
<dbReference type="Pfam" id="PF00881">
    <property type="entry name" value="Nitroreductase"/>
    <property type="match status" value="1"/>
</dbReference>
<reference evidence="5" key="2">
    <citation type="journal article" date="2022" name="BMC Genomics">
        <title>Comparative genome analysis of mycobacteria focusing on tRNA and non-coding RNA.</title>
        <authorList>
            <person name="Behra P.R.K."/>
            <person name="Pettersson B.M.F."/>
            <person name="Ramesh M."/>
            <person name="Das S."/>
            <person name="Dasgupta S."/>
            <person name="Kirsebom L.A."/>
        </authorList>
    </citation>
    <scope>NUCLEOTIDE SEQUENCE</scope>
    <source>
        <strain evidence="5">DSM 45406</strain>
    </source>
</reference>
<dbReference type="InterPro" id="IPR050627">
    <property type="entry name" value="Nitroreductase/BluB"/>
</dbReference>
<protein>
    <submittedName>
        <fullName evidence="5">Nitroreductase</fullName>
    </submittedName>
</protein>
<keyword evidence="3" id="KW-0560">Oxidoreductase</keyword>
<dbReference type="Gene3D" id="3.40.109.10">
    <property type="entry name" value="NADH Oxidase"/>
    <property type="match status" value="1"/>
</dbReference>
<keyword evidence="1" id="KW-0285">Flavoprotein</keyword>
<evidence type="ECO:0000313" key="8">
    <source>
        <dbReference type="Proteomes" id="UP001140272"/>
    </source>
</evidence>
<dbReference type="PANTHER" id="PTHR23026:SF90">
    <property type="entry name" value="IODOTYROSINE DEIODINASE 1"/>
    <property type="match status" value="1"/>
</dbReference>
<evidence type="ECO:0000256" key="1">
    <source>
        <dbReference type="ARBA" id="ARBA00022630"/>
    </source>
</evidence>
<evidence type="ECO:0000256" key="3">
    <source>
        <dbReference type="ARBA" id="ARBA00023002"/>
    </source>
</evidence>
<dbReference type="EMBL" id="JACKRN010000501">
    <property type="protein sequence ID" value="MCV7071448.1"/>
    <property type="molecule type" value="Genomic_DNA"/>
</dbReference>
<evidence type="ECO:0000256" key="2">
    <source>
        <dbReference type="ARBA" id="ARBA00022643"/>
    </source>
</evidence>
<proteinExistence type="predicted"/>
<organism evidence="5 8">
    <name type="scientific">Mycolicibacterium rufum</name>
    <dbReference type="NCBI Taxonomy" id="318424"/>
    <lineage>
        <taxon>Bacteria</taxon>
        <taxon>Bacillati</taxon>
        <taxon>Actinomycetota</taxon>
        <taxon>Actinomycetes</taxon>
        <taxon>Mycobacteriales</taxon>
        <taxon>Mycobacteriaceae</taxon>
        <taxon>Mycolicibacterium</taxon>
    </lineage>
</organism>
<dbReference type="Proteomes" id="UP001140272">
    <property type="component" value="Unassembled WGS sequence"/>
</dbReference>
<evidence type="ECO:0000259" key="4">
    <source>
        <dbReference type="Pfam" id="PF00881"/>
    </source>
</evidence>
<accession>A0A9X2YCW1</accession>
<dbReference type="AlphaFoldDB" id="A0A9X2YCW1"/>
<keyword evidence="2" id="KW-0288">FMN</keyword>
<dbReference type="RefSeq" id="WP_043410028.1">
    <property type="nucleotide sequence ID" value="NZ_CP092427.2"/>
</dbReference>
<dbReference type="InterPro" id="IPR000415">
    <property type="entry name" value="Nitroreductase-like"/>
</dbReference>
<dbReference type="SUPFAM" id="SSF55469">
    <property type="entry name" value="FMN-dependent nitroreductase-like"/>
    <property type="match status" value="1"/>
</dbReference>
<evidence type="ECO:0000313" key="5">
    <source>
        <dbReference type="EMBL" id="MCV7071448.1"/>
    </source>
</evidence>
<dbReference type="EMBL" id="CP092427">
    <property type="protein sequence ID" value="ULP34820.1"/>
    <property type="molecule type" value="Genomic_DNA"/>
</dbReference>
<dbReference type="PANTHER" id="PTHR23026">
    <property type="entry name" value="NADPH NITROREDUCTASE"/>
    <property type="match status" value="1"/>
</dbReference>
<dbReference type="Proteomes" id="UP001055159">
    <property type="component" value="Chromosome"/>
</dbReference>
<name>A0A9X2YCW1_9MYCO</name>
<reference evidence="5" key="1">
    <citation type="submission" date="2020-07" db="EMBL/GenBank/DDBJ databases">
        <authorList>
            <person name="Pettersson B.M.F."/>
            <person name="Behra P.R.K."/>
            <person name="Ramesh M."/>
            <person name="Das S."/>
            <person name="Dasgupta S."/>
            <person name="Kirsebom L.A."/>
        </authorList>
    </citation>
    <scope>NUCLEOTIDE SEQUENCE</scope>
    <source>
        <strain evidence="5">DSM 45406</strain>
    </source>
</reference>
<sequence>MGELDAVVRRRHSTRMFLPDKPVPRELLDEALALAMRAPSNSNVQPWRVFLATGARRDRLGAALAAAVRAAPPPAMGIPESHNHLRRALGAQVYGAMGVARGDSEGRWNAQLRNWDFFRAPLAGIVCMHRDLGLPDAIGVGMFLQTLLLALTDRGLDSCVQVSTALYPDVVRVQLDIPDELTPLCGICIGYADPAFAANFLDIPRNAVADNVVVYDD</sequence>
<gene>
    <name evidence="5" type="ORF">H7H73_14435</name>
    <name evidence="6" type="ORF">MJO55_15930</name>
</gene>
<keyword evidence="7" id="KW-1185">Reference proteome</keyword>
<evidence type="ECO:0000313" key="6">
    <source>
        <dbReference type="EMBL" id="ULP34820.1"/>
    </source>
</evidence>
<reference evidence="6" key="3">
    <citation type="submission" date="2022-08" db="EMBL/GenBank/DDBJ databases">
        <title>Whole genome sequencing of non-tuberculosis mycobacteria type-strains.</title>
        <authorList>
            <person name="Igarashi Y."/>
            <person name="Osugi A."/>
            <person name="Mitarai S."/>
        </authorList>
    </citation>
    <scope>NUCLEOTIDE SEQUENCE</scope>
    <source>
        <strain evidence="6">JCM 16372</strain>
    </source>
</reference>
<dbReference type="GO" id="GO:0016491">
    <property type="term" value="F:oxidoreductase activity"/>
    <property type="evidence" value="ECO:0007669"/>
    <property type="project" value="UniProtKB-KW"/>
</dbReference>
<feature type="domain" description="Nitroreductase" evidence="4">
    <location>
        <begin position="8"/>
        <end position="191"/>
    </location>
</feature>
<evidence type="ECO:0000313" key="7">
    <source>
        <dbReference type="Proteomes" id="UP001055159"/>
    </source>
</evidence>